<gene>
    <name evidence="21" type="ORF">OVA965_LOCUS6801</name>
    <name evidence="22" type="ORF">TMI583_LOCUS6797</name>
</gene>
<evidence type="ECO:0000313" key="23">
    <source>
        <dbReference type="Proteomes" id="UP000682733"/>
    </source>
</evidence>
<dbReference type="GO" id="GO:0016192">
    <property type="term" value="P:vesicle-mediated transport"/>
    <property type="evidence" value="ECO:0007669"/>
    <property type="project" value="UniProtKB-KW"/>
</dbReference>
<evidence type="ECO:0000256" key="7">
    <source>
        <dbReference type="ARBA" id="ARBA00022448"/>
    </source>
</evidence>
<dbReference type="InterPro" id="IPR003492">
    <property type="entry name" value="Battenin_disease_Cln3"/>
</dbReference>
<feature type="transmembrane region" description="Helical" evidence="19">
    <location>
        <begin position="433"/>
        <end position="454"/>
    </location>
</feature>
<evidence type="ECO:0000259" key="20">
    <source>
        <dbReference type="Pfam" id="PF01217"/>
    </source>
</evidence>
<dbReference type="PANTHER" id="PTHR10981:SF0">
    <property type="entry name" value="BATTENIN"/>
    <property type="match status" value="1"/>
</dbReference>
<proteinExistence type="inferred from homology"/>
<keyword evidence="11" id="KW-0653">Protein transport</keyword>
<dbReference type="Pfam" id="PF02487">
    <property type="entry name" value="CLN3"/>
    <property type="match status" value="2"/>
</dbReference>
<keyword evidence="15" id="KW-0968">Cytoplasmic vesicle</keyword>
<evidence type="ECO:0000256" key="17">
    <source>
        <dbReference type="ARBA" id="ARBA00075766"/>
    </source>
</evidence>
<evidence type="ECO:0000256" key="19">
    <source>
        <dbReference type="SAM" id="Phobius"/>
    </source>
</evidence>
<dbReference type="Gene3D" id="1.20.1250.20">
    <property type="entry name" value="MFS general substrate transporter like domains"/>
    <property type="match status" value="1"/>
</dbReference>
<dbReference type="Proteomes" id="UP000682733">
    <property type="component" value="Unassembled WGS sequence"/>
</dbReference>
<feature type="region of interest" description="Disordered" evidence="18">
    <location>
        <begin position="299"/>
        <end position="323"/>
    </location>
</feature>
<keyword evidence="7" id="KW-0813">Transport</keyword>
<evidence type="ECO:0000256" key="12">
    <source>
        <dbReference type="ARBA" id="ARBA00022989"/>
    </source>
</evidence>
<comment type="subcellular location">
    <subcellularLocation>
        <location evidence="3">Cytoplasmic vesicle</location>
        <location evidence="3">COPI-coated vesicle membrane</location>
        <topology evidence="3">Peripheral membrane protein</topology>
        <orientation evidence="3">Cytoplasmic side</orientation>
    </subcellularLocation>
    <subcellularLocation>
        <location evidence="1">Endomembrane system</location>
        <topology evidence="1">Multi-pass membrane protein</topology>
    </subcellularLocation>
    <subcellularLocation>
        <location evidence="2">Golgi apparatus membrane</location>
        <topology evidence="2">Peripheral membrane protein</topology>
        <orientation evidence="2">Cytoplasmic side</orientation>
    </subcellularLocation>
</comment>
<evidence type="ECO:0000256" key="4">
    <source>
        <dbReference type="ARBA" id="ARBA00006972"/>
    </source>
</evidence>
<keyword evidence="10" id="KW-0931">ER-Golgi transport</keyword>
<evidence type="ECO:0000256" key="9">
    <source>
        <dbReference type="ARBA" id="ARBA00022692"/>
    </source>
</evidence>
<evidence type="ECO:0000256" key="10">
    <source>
        <dbReference type="ARBA" id="ARBA00022892"/>
    </source>
</evidence>
<evidence type="ECO:0000256" key="15">
    <source>
        <dbReference type="ARBA" id="ARBA00023329"/>
    </source>
</evidence>
<dbReference type="EMBL" id="CAJNOK010002090">
    <property type="protein sequence ID" value="CAF0844162.1"/>
    <property type="molecule type" value="Genomic_DNA"/>
</dbReference>
<sequence length="501" mass="56524">MKRSIIILDNDGNRIMAKYYNQLFSTVKEQKEFEKSLFNKTHKGSGDVILLDNMTIVYRNNVDLLFYVMGSTNENELMLSAVLSCLFESLSTMLRKNVEKRHVYDNLDLVMLTIDEICDEGIILEADPIMIIQRVQLRQDDIPLGEQTVAQTLSTLSAFHPVFIVRDESLVRVFLLLGLCNNFGYVVMLSAAHDILRSHNHNGTNHNSTDPTPTTNITNRFDCNKLSTGHTVSAWSSGTGAAGLLGSLSYAGMTTLLHISPQTTMLILLFIPVLEVISYFMIGASSAAAKHSHYEAVIGKSKQQTNSEQGSEGEEEEDETKIVTPLSPRRKLDLIKPLLKYMIPLTLVYFAEYLINQGLYELIFFRNVYIGKELVKHDEQYRWFSVDYQLGVFISRSSVSLFRVKYLFILPIIQFINLILFFLCVFRTAHIPSIWLVFALVLWEGLIGGCAYVNTFYKITNEIPERDREFSMGVASIGDSVGITIAGFSAIPLHNRICSSG</sequence>
<reference evidence="22" key="1">
    <citation type="submission" date="2021-02" db="EMBL/GenBank/DDBJ databases">
        <authorList>
            <person name="Nowell W R."/>
        </authorList>
    </citation>
    <scope>NUCLEOTIDE SEQUENCE</scope>
</reference>
<dbReference type="InterPro" id="IPR036259">
    <property type="entry name" value="MFS_trans_sf"/>
</dbReference>
<comment type="caution">
    <text evidence="22">The sequence shown here is derived from an EMBL/GenBank/DDBJ whole genome shotgun (WGS) entry which is preliminary data.</text>
</comment>
<evidence type="ECO:0000256" key="16">
    <source>
        <dbReference type="ARBA" id="ARBA00045555"/>
    </source>
</evidence>
<dbReference type="InterPro" id="IPR011012">
    <property type="entry name" value="Longin-like_dom_sf"/>
</dbReference>
<dbReference type="CDD" id="cd14829">
    <property type="entry name" value="Zeta-COP"/>
    <property type="match status" value="1"/>
</dbReference>
<evidence type="ECO:0000256" key="1">
    <source>
        <dbReference type="ARBA" id="ARBA00004127"/>
    </source>
</evidence>
<feature type="transmembrane region" description="Helical" evidence="19">
    <location>
        <begin position="338"/>
        <end position="355"/>
    </location>
</feature>
<dbReference type="GO" id="GO:0030663">
    <property type="term" value="C:COPI-coated vesicle membrane"/>
    <property type="evidence" value="ECO:0007669"/>
    <property type="project" value="UniProtKB-SubCell"/>
</dbReference>
<dbReference type="GO" id="GO:0015031">
    <property type="term" value="P:protein transport"/>
    <property type="evidence" value="ECO:0007669"/>
    <property type="project" value="UniProtKB-KW"/>
</dbReference>
<evidence type="ECO:0000256" key="6">
    <source>
        <dbReference type="ARBA" id="ARBA00011775"/>
    </source>
</evidence>
<keyword evidence="9 19" id="KW-0812">Transmembrane</keyword>
<dbReference type="GO" id="GO:0000139">
    <property type="term" value="C:Golgi membrane"/>
    <property type="evidence" value="ECO:0007669"/>
    <property type="project" value="UniProtKB-SubCell"/>
</dbReference>
<dbReference type="GO" id="GO:0051453">
    <property type="term" value="P:regulation of intracellular pH"/>
    <property type="evidence" value="ECO:0007669"/>
    <property type="project" value="TreeGrafter"/>
</dbReference>
<evidence type="ECO:0000256" key="8">
    <source>
        <dbReference type="ARBA" id="ARBA00022490"/>
    </source>
</evidence>
<evidence type="ECO:0000256" key="18">
    <source>
        <dbReference type="SAM" id="MobiDB-lite"/>
    </source>
</evidence>
<dbReference type="Gene3D" id="3.30.450.60">
    <property type="match status" value="1"/>
</dbReference>
<feature type="domain" description="AP complex mu/sigma subunit" evidence="20">
    <location>
        <begin position="3"/>
        <end position="140"/>
    </location>
</feature>
<keyword evidence="14 19" id="KW-0472">Membrane</keyword>
<dbReference type="InterPro" id="IPR022775">
    <property type="entry name" value="AP_mu_sigma_su"/>
</dbReference>
<dbReference type="AlphaFoldDB" id="A0A8S2HE04"/>
<comment type="similarity">
    <text evidence="5">Belongs to the battenin family.</text>
</comment>
<accession>A0A8S2HE04</accession>
<feature type="transmembrane region" description="Helical" evidence="19">
    <location>
        <begin position="173"/>
        <end position="192"/>
    </location>
</feature>
<dbReference type="FunFam" id="3.30.450.60:FF:000013">
    <property type="entry name" value="Coatomer subunit zeta"/>
    <property type="match status" value="1"/>
</dbReference>
<comment type="subunit">
    <text evidence="6">Oligomeric complex that consists of at least the alpha, beta, beta', gamma, delta, epsilon and zeta subunits.</text>
</comment>
<dbReference type="SUPFAM" id="SSF103473">
    <property type="entry name" value="MFS general substrate transporter"/>
    <property type="match status" value="1"/>
</dbReference>
<feature type="transmembrane region" description="Helical" evidence="19">
    <location>
        <begin position="474"/>
        <end position="493"/>
    </location>
</feature>
<evidence type="ECO:0000256" key="11">
    <source>
        <dbReference type="ARBA" id="ARBA00022927"/>
    </source>
</evidence>
<organism evidence="22 23">
    <name type="scientific">Didymodactylos carnosus</name>
    <dbReference type="NCBI Taxonomy" id="1234261"/>
    <lineage>
        <taxon>Eukaryota</taxon>
        <taxon>Metazoa</taxon>
        <taxon>Spiralia</taxon>
        <taxon>Gnathifera</taxon>
        <taxon>Rotifera</taxon>
        <taxon>Eurotatoria</taxon>
        <taxon>Bdelloidea</taxon>
        <taxon>Philodinida</taxon>
        <taxon>Philodinidae</taxon>
        <taxon>Didymodactylos</taxon>
    </lineage>
</organism>
<protein>
    <recommendedName>
        <fullName evidence="17">Zeta-coat protein</fullName>
    </recommendedName>
</protein>
<evidence type="ECO:0000256" key="5">
    <source>
        <dbReference type="ARBA" id="ARBA00007467"/>
    </source>
</evidence>
<comment type="similarity">
    <text evidence="4">Belongs to the adaptor complexes small subunit family.</text>
</comment>
<feature type="transmembrane region" description="Helical" evidence="19">
    <location>
        <begin position="406"/>
        <end position="426"/>
    </location>
</feature>
<evidence type="ECO:0000256" key="13">
    <source>
        <dbReference type="ARBA" id="ARBA00023034"/>
    </source>
</evidence>
<name>A0A8S2HE04_9BILA</name>
<dbReference type="PANTHER" id="PTHR10981">
    <property type="entry name" value="BATTENIN"/>
    <property type="match status" value="1"/>
</dbReference>
<dbReference type="SUPFAM" id="SSF64356">
    <property type="entry name" value="SNARE-like"/>
    <property type="match status" value="1"/>
</dbReference>
<evidence type="ECO:0000256" key="14">
    <source>
        <dbReference type="ARBA" id="ARBA00023136"/>
    </source>
</evidence>
<keyword evidence="12 19" id="KW-1133">Transmembrane helix</keyword>
<evidence type="ECO:0000256" key="3">
    <source>
        <dbReference type="ARBA" id="ARBA00004347"/>
    </source>
</evidence>
<evidence type="ECO:0000313" key="21">
    <source>
        <dbReference type="EMBL" id="CAF0844162.1"/>
    </source>
</evidence>
<keyword evidence="13" id="KW-0333">Golgi apparatus</keyword>
<dbReference type="EMBL" id="CAJOBA010002090">
    <property type="protein sequence ID" value="CAF3629267.1"/>
    <property type="molecule type" value="Genomic_DNA"/>
</dbReference>
<dbReference type="Pfam" id="PF01217">
    <property type="entry name" value="Clat_adaptor_s"/>
    <property type="match status" value="1"/>
</dbReference>
<feature type="transmembrane region" description="Helical" evidence="19">
    <location>
        <begin position="263"/>
        <end position="282"/>
    </location>
</feature>
<keyword evidence="8" id="KW-0963">Cytoplasm</keyword>
<dbReference type="GO" id="GO:0005773">
    <property type="term" value="C:vacuole"/>
    <property type="evidence" value="ECO:0007669"/>
    <property type="project" value="UniProtKB-ARBA"/>
</dbReference>
<comment type="function">
    <text evidence="16">The coatomer is a cytosolic protein complex that binds to dilysine motifs and reversibly associates with Golgi non-clathrin-coated vesicles, which further mediate biosynthetic protein transport from the ER, via the Golgi up to the trans Golgi network. Coatomer complex is required for budding from Golgi membranes, and is essential for the retrograde Golgi-to-ER transport of dilysine-tagged proteins. The zeta subunit may be involved in regulating the coat assembly and, hence, the rate of biosynthetic protein transport due to its association-dissociation properties with the coatomer complex.</text>
</comment>
<evidence type="ECO:0000313" key="22">
    <source>
        <dbReference type="EMBL" id="CAF3629267.1"/>
    </source>
</evidence>
<evidence type="ECO:0000256" key="2">
    <source>
        <dbReference type="ARBA" id="ARBA00004255"/>
    </source>
</evidence>
<dbReference type="Proteomes" id="UP000677228">
    <property type="component" value="Unassembled WGS sequence"/>
</dbReference>